<dbReference type="Proteomes" id="UP001177021">
    <property type="component" value="Unassembled WGS sequence"/>
</dbReference>
<name>A0ACB0L2L1_TRIPR</name>
<gene>
    <name evidence="1" type="ORF">MILVUS5_LOCUS28999</name>
</gene>
<dbReference type="EMBL" id="CASHSV030000409">
    <property type="protein sequence ID" value="CAJ2663604.1"/>
    <property type="molecule type" value="Genomic_DNA"/>
</dbReference>
<keyword evidence="2" id="KW-1185">Reference proteome</keyword>
<reference evidence="1" key="1">
    <citation type="submission" date="2023-10" db="EMBL/GenBank/DDBJ databases">
        <authorList>
            <person name="Rodriguez Cubillos JULIANA M."/>
            <person name="De Vega J."/>
        </authorList>
    </citation>
    <scope>NUCLEOTIDE SEQUENCE</scope>
</reference>
<protein>
    <submittedName>
        <fullName evidence="1">Uncharacterized protein</fullName>
    </submittedName>
</protein>
<sequence>MKLSAALSTRAYLLYLVGSTIFSTTTGNKVPVMCLSLFENFDKAGKFAWGAGALAFLYRALDNASLKSQRTVSGCLTLVQCWGYSCVNVGQPKCNQDPDSNCFPFVLKWKGKSSCRTKCNVVSYRNALDSLNPSDCQYANPVALASLQGYGLCIYTGLYKN</sequence>
<organism evidence="1 2">
    <name type="scientific">Trifolium pratense</name>
    <name type="common">Red clover</name>
    <dbReference type="NCBI Taxonomy" id="57577"/>
    <lineage>
        <taxon>Eukaryota</taxon>
        <taxon>Viridiplantae</taxon>
        <taxon>Streptophyta</taxon>
        <taxon>Embryophyta</taxon>
        <taxon>Tracheophyta</taxon>
        <taxon>Spermatophyta</taxon>
        <taxon>Magnoliopsida</taxon>
        <taxon>eudicotyledons</taxon>
        <taxon>Gunneridae</taxon>
        <taxon>Pentapetalae</taxon>
        <taxon>rosids</taxon>
        <taxon>fabids</taxon>
        <taxon>Fabales</taxon>
        <taxon>Fabaceae</taxon>
        <taxon>Papilionoideae</taxon>
        <taxon>50 kb inversion clade</taxon>
        <taxon>NPAAA clade</taxon>
        <taxon>Hologalegina</taxon>
        <taxon>IRL clade</taxon>
        <taxon>Trifolieae</taxon>
        <taxon>Trifolium</taxon>
    </lineage>
</organism>
<evidence type="ECO:0000313" key="1">
    <source>
        <dbReference type="EMBL" id="CAJ2663604.1"/>
    </source>
</evidence>
<accession>A0ACB0L2L1</accession>
<comment type="caution">
    <text evidence="1">The sequence shown here is derived from an EMBL/GenBank/DDBJ whole genome shotgun (WGS) entry which is preliminary data.</text>
</comment>
<evidence type="ECO:0000313" key="2">
    <source>
        <dbReference type="Proteomes" id="UP001177021"/>
    </source>
</evidence>
<proteinExistence type="predicted"/>